<evidence type="ECO:0000313" key="10">
    <source>
        <dbReference type="EMBL" id="KAJ3651119.1"/>
    </source>
</evidence>
<evidence type="ECO:0000256" key="4">
    <source>
        <dbReference type="ARBA" id="ARBA00022837"/>
    </source>
</evidence>
<dbReference type="InterPro" id="IPR051739">
    <property type="entry name" value="Rhomboid_IM_Serine_Proteases"/>
</dbReference>
<dbReference type="PROSITE" id="PS00018">
    <property type="entry name" value="EF_HAND_1"/>
    <property type="match status" value="2"/>
</dbReference>
<evidence type="ECO:0000256" key="7">
    <source>
        <dbReference type="SAM" id="MobiDB-lite"/>
    </source>
</evidence>
<feature type="transmembrane region" description="Helical" evidence="8">
    <location>
        <begin position="262"/>
        <end position="280"/>
    </location>
</feature>
<evidence type="ECO:0000259" key="9">
    <source>
        <dbReference type="PROSITE" id="PS50222"/>
    </source>
</evidence>
<dbReference type="GO" id="GO:0005509">
    <property type="term" value="F:calcium ion binding"/>
    <property type="evidence" value="ECO:0007669"/>
    <property type="project" value="InterPro"/>
</dbReference>
<evidence type="ECO:0000256" key="5">
    <source>
        <dbReference type="ARBA" id="ARBA00022989"/>
    </source>
</evidence>
<evidence type="ECO:0000256" key="6">
    <source>
        <dbReference type="ARBA" id="ARBA00023136"/>
    </source>
</evidence>
<sequence>MDTKSRSPTRVPIQNDGDENIPLTKIQTSRAGAESYYKNIFDEADIDHDGYITIQELCTMINNNHLTEKPIPSHIVRKIHQVADINHDGRLDYREFVDMLNDPKNYSIFERYVTKYVNFVVPRRQPEESEEPYLETIYEEEYSCWPPRLGMVIISCIEIIFFFIDELKETNSTNSATGPMAKLFIYDPVKRYEFWRYLTYMFVHIGYSHLVYNLVVQIFIGIPLEMVHGWWRVLLIYFAGVIAGSLGTSITNPTFKLAGASGGVYSLVTAHIATIIMNWAEMSFPVIQLIIFIIITGGDFSISIYNRYWVKEDEQTGYAAHVTGALAGLLVGIVVLRNLKLTKKENVMWWIAVAIYMILMLVGICWNLFYTDYFPKQD</sequence>
<keyword evidence="4" id="KW-0106">Calcium</keyword>
<dbReference type="Gene3D" id="1.20.1540.10">
    <property type="entry name" value="Rhomboid-like"/>
    <property type="match status" value="1"/>
</dbReference>
<accession>A0AA38IBY1</accession>
<organism evidence="10 11">
    <name type="scientific">Zophobas morio</name>
    <dbReference type="NCBI Taxonomy" id="2755281"/>
    <lineage>
        <taxon>Eukaryota</taxon>
        <taxon>Metazoa</taxon>
        <taxon>Ecdysozoa</taxon>
        <taxon>Arthropoda</taxon>
        <taxon>Hexapoda</taxon>
        <taxon>Insecta</taxon>
        <taxon>Pterygota</taxon>
        <taxon>Neoptera</taxon>
        <taxon>Endopterygota</taxon>
        <taxon>Coleoptera</taxon>
        <taxon>Polyphaga</taxon>
        <taxon>Cucujiformia</taxon>
        <taxon>Tenebrionidae</taxon>
        <taxon>Zophobas</taxon>
    </lineage>
</organism>
<dbReference type="InterPro" id="IPR035952">
    <property type="entry name" value="Rhomboid-like_sf"/>
</dbReference>
<dbReference type="InterPro" id="IPR002048">
    <property type="entry name" value="EF_hand_dom"/>
</dbReference>
<dbReference type="GO" id="GO:0004252">
    <property type="term" value="F:serine-type endopeptidase activity"/>
    <property type="evidence" value="ECO:0007669"/>
    <property type="project" value="InterPro"/>
</dbReference>
<dbReference type="PANTHER" id="PTHR45840">
    <property type="entry name" value="RHOMBOID-RELATED PROTEIN"/>
    <property type="match status" value="1"/>
</dbReference>
<dbReference type="PANTHER" id="PTHR45840:SF8">
    <property type="entry name" value="RHOMBOID PROTEASE"/>
    <property type="match status" value="1"/>
</dbReference>
<dbReference type="SMART" id="SM00054">
    <property type="entry name" value="EFh"/>
    <property type="match status" value="2"/>
</dbReference>
<protein>
    <recommendedName>
        <fullName evidence="9">EF-hand domain-containing protein</fullName>
    </recommendedName>
</protein>
<dbReference type="Proteomes" id="UP001168821">
    <property type="component" value="Unassembled WGS sequence"/>
</dbReference>
<dbReference type="AlphaFoldDB" id="A0AA38IBY1"/>
<keyword evidence="3 8" id="KW-0812">Transmembrane</keyword>
<proteinExistence type="inferred from homology"/>
<dbReference type="EMBL" id="JALNTZ010000005">
    <property type="protein sequence ID" value="KAJ3651119.1"/>
    <property type="molecule type" value="Genomic_DNA"/>
</dbReference>
<comment type="caution">
    <text evidence="10">The sequence shown here is derived from an EMBL/GenBank/DDBJ whole genome shotgun (WGS) entry which is preliminary data.</text>
</comment>
<dbReference type="Gene3D" id="1.10.238.10">
    <property type="entry name" value="EF-hand"/>
    <property type="match status" value="1"/>
</dbReference>
<keyword evidence="5 8" id="KW-1133">Transmembrane helix</keyword>
<gene>
    <name evidence="10" type="ORF">Zmor_017177</name>
</gene>
<dbReference type="Pfam" id="PF13499">
    <property type="entry name" value="EF-hand_7"/>
    <property type="match status" value="1"/>
</dbReference>
<comment type="subcellular location">
    <subcellularLocation>
        <location evidence="1">Membrane</location>
        <topology evidence="1">Multi-pass membrane protein</topology>
    </subcellularLocation>
</comment>
<evidence type="ECO:0000256" key="8">
    <source>
        <dbReference type="SAM" id="Phobius"/>
    </source>
</evidence>
<keyword evidence="11" id="KW-1185">Reference proteome</keyword>
<feature type="transmembrane region" description="Helical" evidence="8">
    <location>
        <begin position="317"/>
        <end position="336"/>
    </location>
</feature>
<reference evidence="10" key="1">
    <citation type="journal article" date="2023" name="G3 (Bethesda)">
        <title>Whole genome assemblies of Zophobas morio and Tenebrio molitor.</title>
        <authorList>
            <person name="Kaur S."/>
            <person name="Stinson S.A."/>
            <person name="diCenzo G.C."/>
        </authorList>
    </citation>
    <scope>NUCLEOTIDE SEQUENCE</scope>
    <source>
        <strain evidence="10">QUZm001</strain>
    </source>
</reference>
<feature type="transmembrane region" description="Helical" evidence="8">
    <location>
        <begin position="230"/>
        <end position="250"/>
    </location>
</feature>
<keyword evidence="6 8" id="KW-0472">Membrane</keyword>
<dbReference type="PROSITE" id="PS50222">
    <property type="entry name" value="EF_HAND_2"/>
    <property type="match status" value="2"/>
</dbReference>
<dbReference type="Pfam" id="PF01694">
    <property type="entry name" value="Rhomboid"/>
    <property type="match status" value="1"/>
</dbReference>
<feature type="domain" description="EF-hand" evidence="9">
    <location>
        <begin position="32"/>
        <end position="67"/>
    </location>
</feature>
<dbReference type="InterPro" id="IPR018247">
    <property type="entry name" value="EF_Hand_1_Ca_BS"/>
</dbReference>
<comment type="similarity">
    <text evidence="2">Belongs to the peptidase S54 family.</text>
</comment>
<evidence type="ECO:0000313" key="11">
    <source>
        <dbReference type="Proteomes" id="UP001168821"/>
    </source>
</evidence>
<feature type="transmembrane region" description="Helical" evidence="8">
    <location>
        <begin position="348"/>
        <end position="369"/>
    </location>
</feature>
<dbReference type="InterPro" id="IPR011992">
    <property type="entry name" value="EF-hand-dom_pair"/>
</dbReference>
<dbReference type="InterPro" id="IPR022764">
    <property type="entry name" value="Peptidase_S54_rhomboid_dom"/>
</dbReference>
<feature type="region of interest" description="Disordered" evidence="7">
    <location>
        <begin position="1"/>
        <end position="20"/>
    </location>
</feature>
<feature type="domain" description="EF-hand" evidence="9">
    <location>
        <begin position="71"/>
        <end position="106"/>
    </location>
</feature>
<evidence type="ECO:0000256" key="3">
    <source>
        <dbReference type="ARBA" id="ARBA00022692"/>
    </source>
</evidence>
<feature type="transmembrane region" description="Helical" evidence="8">
    <location>
        <begin position="200"/>
        <end position="224"/>
    </location>
</feature>
<name>A0AA38IBY1_9CUCU</name>
<evidence type="ECO:0000256" key="1">
    <source>
        <dbReference type="ARBA" id="ARBA00004141"/>
    </source>
</evidence>
<dbReference type="GO" id="GO:0016020">
    <property type="term" value="C:membrane"/>
    <property type="evidence" value="ECO:0007669"/>
    <property type="project" value="UniProtKB-SubCell"/>
</dbReference>
<feature type="transmembrane region" description="Helical" evidence="8">
    <location>
        <begin position="286"/>
        <end position="305"/>
    </location>
</feature>
<evidence type="ECO:0000256" key="2">
    <source>
        <dbReference type="ARBA" id="ARBA00009045"/>
    </source>
</evidence>
<dbReference type="SUPFAM" id="SSF144091">
    <property type="entry name" value="Rhomboid-like"/>
    <property type="match status" value="1"/>
</dbReference>
<dbReference type="SUPFAM" id="SSF47473">
    <property type="entry name" value="EF-hand"/>
    <property type="match status" value="1"/>
</dbReference>